<comment type="caution">
    <text evidence="2">The sequence shown here is derived from an EMBL/GenBank/DDBJ whole genome shotgun (WGS) entry which is preliminary data.</text>
</comment>
<keyword evidence="3" id="KW-1185">Reference proteome</keyword>
<evidence type="ECO:0000313" key="2">
    <source>
        <dbReference type="EMBL" id="MFD1912891.1"/>
    </source>
</evidence>
<dbReference type="SUPFAM" id="SSF47413">
    <property type="entry name" value="lambda repressor-like DNA-binding domains"/>
    <property type="match status" value="1"/>
</dbReference>
<dbReference type="RefSeq" id="WP_390261825.1">
    <property type="nucleotide sequence ID" value="NZ_JBHUGH010000009.1"/>
</dbReference>
<protein>
    <submittedName>
        <fullName evidence="2">Multiprotein-bridging factor 1 family protein</fullName>
    </submittedName>
</protein>
<dbReference type="CDD" id="cd00093">
    <property type="entry name" value="HTH_XRE"/>
    <property type="match status" value="1"/>
</dbReference>
<evidence type="ECO:0000259" key="1">
    <source>
        <dbReference type="PROSITE" id="PS50943"/>
    </source>
</evidence>
<organism evidence="2 3">
    <name type="scientific">Halodurantibacterium flavum</name>
    <dbReference type="NCBI Taxonomy" id="1382802"/>
    <lineage>
        <taxon>Bacteria</taxon>
        <taxon>Pseudomonadati</taxon>
        <taxon>Pseudomonadota</taxon>
        <taxon>Alphaproteobacteria</taxon>
        <taxon>Rhodobacterales</taxon>
        <taxon>Paracoccaceae</taxon>
        <taxon>Halodurantibacterium</taxon>
    </lineage>
</organism>
<dbReference type="Proteomes" id="UP001597353">
    <property type="component" value="Unassembled WGS sequence"/>
</dbReference>
<feature type="domain" description="HTH cro/C1-type" evidence="1">
    <location>
        <begin position="25"/>
        <end position="79"/>
    </location>
</feature>
<sequence>MTDESPDDITENWFSEEAATFGDRLAAAREAANLSQDELSRRLGVKLKTVIAWEDDVAEPRANKLQMLAGMLSVSVMWLLTGRGDGVDPPGAEATALPADAARLMAELRQLRAETSALADRIGRIEKGLRGLLKGAGA</sequence>
<accession>A0ABW4S5U4</accession>
<dbReference type="EMBL" id="JBHUGH010000009">
    <property type="protein sequence ID" value="MFD1912891.1"/>
    <property type="molecule type" value="Genomic_DNA"/>
</dbReference>
<dbReference type="SMART" id="SM00530">
    <property type="entry name" value="HTH_XRE"/>
    <property type="match status" value="1"/>
</dbReference>
<name>A0ABW4S5U4_9RHOB</name>
<proteinExistence type="predicted"/>
<evidence type="ECO:0000313" key="3">
    <source>
        <dbReference type="Proteomes" id="UP001597353"/>
    </source>
</evidence>
<dbReference type="Pfam" id="PF01381">
    <property type="entry name" value="HTH_3"/>
    <property type="match status" value="1"/>
</dbReference>
<dbReference type="InterPro" id="IPR001387">
    <property type="entry name" value="Cro/C1-type_HTH"/>
</dbReference>
<dbReference type="Gene3D" id="1.10.260.40">
    <property type="entry name" value="lambda repressor-like DNA-binding domains"/>
    <property type="match status" value="1"/>
</dbReference>
<reference evidence="3" key="1">
    <citation type="journal article" date="2019" name="Int. J. Syst. Evol. Microbiol.">
        <title>The Global Catalogue of Microorganisms (GCM) 10K type strain sequencing project: providing services to taxonomists for standard genome sequencing and annotation.</title>
        <authorList>
            <consortium name="The Broad Institute Genomics Platform"/>
            <consortium name="The Broad Institute Genome Sequencing Center for Infectious Disease"/>
            <person name="Wu L."/>
            <person name="Ma J."/>
        </authorList>
    </citation>
    <scope>NUCLEOTIDE SEQUENCE [LARGE SCALE GENOMIC DNA]</scope>
    <source>
        <strain evidence="3">CGMCC 4.7242</strain>
    </source>
</reference>
<dbReference type="PROSITE" id="PS50943">
    <property type="entry name" value="HTH_CROC1"/>
    <property type="match status" value="1"/>
</dbReference>
<dbReference type="InterPro" id="IPR010982">
    <property type="entry name" value="Lambda_DNA-bd_dom_sf"/>
</dbReference>
<gene>
    <name evidence="2" type="ORF">ACFSGJ_11785</name>
</gene>